<comment type="caution">
    <text evidence="2">The sequence shown here is derived from an EMBL/GenBank/DDBJ whole genome shotgun (WGS) entry which is preliminary data.</text>
</comment>
<dbReference type="Proteomes" id="UP000284403">
    <property type="component" value="Unassembled WGS sequence"/>
</dbReference>
<evidence type="ECO:0000313" key="3">
    <source>
        <dbReference type="Proteomes" id="UP000284403"/>
    </source>
</evidence>
<accession>A0A422QCI9</accession>
<evidence type="ECO:0000256" key="1">
    <source>
        <dbReference type="SAM" id="Phobius"/>
    </source>
</evidence>
<proteinExistence type="predicted"/>
<protein>
    <recommendedName>
        <fullName evidence="4">Transmembrane protein</fullName>
    </recommendedName>
</protein>
<keyword evidence="1" id="KW-1133">Transmembrane helix</keyword>
<dbReference type="GeneID" id="40313695"/>
<dbReference type="RefSeq" id="XP_029232906.1">
    <property type="nucleotide sequence ID" value="XM_029367033.1"/>
</dbReference>
<feature type="transmembrane region" description="Helical" evidence="1">
    <location>
        <begin position="90"/>
        <end position="112"/>
    </location>
</feature>
<name>A0A422QCI9_9TRYP</name>
<sequence length="120" mass="13785">MHVPVCVGEREDFFYTFAVLRASRRVCDALSGCTCQGRLECLPFRSPSLHVLLLFFFSFSYCRGRGVLCPFHFFFLPARNLHVSTHFNPLFLLLYLTSFLAWVGATAVRRVFLGGRAKRK</sequence>
<keyword evidence="3" id="KW-1185">Reference proteome</keyword>
<dbReference type="EMBL" id="MKKU01000001">
    <property type="protein sequence ID" value="RNF27700.1"/>
    <property type="molecule type" value="Genomic_DNA"/>
</dbReference>
<evidence type="ECO:0000313" key="2">
    <source>
        <dbReference type="EMBL" id="RNF27700.1"/>
    </source>
</evidence>
<feature type="transmembrane region" description="Helical" evidence="1">
    <location>
        <begin position="52"/>
        <end position="78"/>
    </location>
</feature>
<gene>
    <name evidence="2" type="ORF">Tco025E_00084</name>
</gene>
<reference evidence="2 3" key="1">
    <citation type="journal article" date="2018" name="BMC Genomics">
        <title>Genomic comparison of Trypanosoma conorhini and Trypanosoma rangeli to Trypanosoma cruzi strains of high and low virulence.</title>
        <authorList>
            <person name="Bradwell K.R."/>
            <person name="Koparde V.N."/>
            <person name="Matveyev A.V."/>
            <person name="Serrano M.G."/>
            <person name="Alves J.M."/>
            <person name="Parikh H."/>
            <person name="Huang B."/>
            <person name="Lee V."/>
            <person name="Espinosa-Alvarez O."/>
            <person name="Ortiz P.A."/>
            <person name="Costa-Martins A.G."/>
            <person name="Teixeira M.M."/>
            <person name="Buck G.A."/>
        </authorList>
    </citation>
    <scope>NUCLEOTIDE SEQUENCE [LARGE SCALE GENOMIC DNA]</scope>
    <source>
        <strain evidence="2 3">025E</strain>
    </source>
</reference>
<dbReference type="AlphaFoldDB" id="A0A422QCI9"/>
<evidence type="ECO:0008006" key="4">
    <source>
        <dbReference type="Google" id="ProtNLM"/>
    </source>
</evidence>
<keyword evidence="1" id="KW-0812">Transmembrane</keyword>
<organism evidence="2 3">
    <name type="scientific">Trypanosoma conorhini</name>
    <dbReference type="NCBI Taxonomy" id="83891"/>
    <lineage>
        <taxon>Eukaryota</taxon>
        <taxon>Discoba</taxon>
        <taxon>Euglenozoa</taxon>
        <taxon>Kinetoplastea</taxon>
        <taxon>Metakinetoplastina</taxon>
        <taxon>Trypanosomatida</taxon>
        <taxon>Trypanosomatidae</taxon>
        <taxon>Trypanosoma</taxon>
    </lineage>
</organism>
<keyword evidence="1" id="KW-0472">Membrane</keyword>